<dbReference type="InterPro" id="IPR010985">
    <property type="entry name" value="Ribbon_hlx_hlx"/>
</dbReference>
<organism evidence="1 2">
    <name type="scientific">Glycomyces rhizosphaerae</name>
    <dbReference type="NCBI Taxonomy" id="2054422"/>
    <lineage>
        <taxon>Bacteria</taxon>
        <taxon>Bacillati</taxon>
        <taxon>Actinomycetota</taxon>
        <taxon>Actinomycetes</taxon>
        <taxon>Glycomycetales</taxon>
        <taxon>Glycomycetaceae</taxon>
        <taxon>Glycomyces</taxon>
    </lineage>
</organism>
<protein>
    <recommendedName>
        <fullName evidence="3">Ribbon-helix-helix protein, CopG family</fullName>
    </recommendedName>
</protein>
<accession>A0ABV7Q8R5</accession>
<dbReference type="RefSeq" id="WP_387981018.1">
    <property type="nucleotide sequence ID" value="NZ_JBHRWO010000022.1"/>
</dbReference>
<dbReference type="SUPFAM" id="SSF47598">
    <property type="entry name" value="Ribbon-helix-helix"/>
    <property type="match status" value="1"/>
</dbReference>
<dbReference type="EMBL" id="JBHRWO010000022">
    <property type="protein sequence ID" value="MFC3496013.1"/>
    <property type="molecule type" value="Genomic_DNA"/>
</dbReference>
<dbReference type="Proteomes" id="UP001595712">
    <property type="component" value="Unassembled WGS sequence"/>
</dbReference>
<evidence type="ECO:0008006" key="3">
    <source>
        <dbReference type="Google" id="ProtNLM"/>
    </source>
</evidence>
<evidence type="ECO:0000313" key="1">
    <source>
        <dbReference type="EMBL" id="MFC3496013.1"/>
    </source>
</evidence>
<keyword evidence="2" id="KW-1185">Reference proteome</keyword>
<proteinExistence type="predicted"/>
<comment type="caution">
    <text evidence="1">The sequence shown here is derived from an EMBL/GenBank/DDBJ whole genome shotgun (WGS) entry which is preliminary data.</text>
</comment>
<reference evidence="2" key="1">
    <citation type="journal article" date="2019" name="Int. J. Syst. Evol. Microbiol.">
        <title>The Global Catalogue of Microorganisms (GCM) 10K type strain sequencing project: providing services to taxonomists for standard genome sequencing and annotation.</title>
        <authorList>
            <consortium name="The Broad Institute Genomics Platform"/>
            <consortium name="The Broad Institute Genome Sequencing Center for Infectious Disease"/>
            <person name="Wu L."/>
            <person name="Ma J."/>
        </authorList>
    </citation>
    <scope>NUCLEOTIDE SEQUENCE [LARGE SCALE GENOMIC DNA]</scope>
    <source>
        <strain evidence="2">CGMCC 4.7396</strain>
    </source>
</reference>
<name>A0ABV7Q8R5_9ACTN</name>
<sequence>MTVMVTIEVPVELRDRIVNLASRQHITMVEVLRRAIETAETEAFWSEVRATMGTPEARADLQRETDLLEGTLRDGLEPEDWSEYE</sequence>
<evidence type="ECO:0000313" key="2">
    <source>
        <dbReference type="Proteomes" id="UP001595712"/>
    </source>
</evidence>
<gene>
    <name evidence="1" type="ORF">ACFO8M_26330</name>
</gene>